<keyword evidence="3 5" id="KW-1133">Transmembrane helix</keyword>
<evidence type="ECO:0000256" key="2">
    <source>
        <dbReference type="ARBA" id="ARBA00022692"/>
    </source>
</evidence>
<comment type="subcellular location">
    <subcellularLocation>
        <location evidence="1">Membrane</location>
        <topology evidence="1">Multi-pass membrane protein</topology>
    </subcellularLocation>
</comment>
<evidence type="ECO:0000256" key="4">
    <source>
        <dbReference type="ARBA" id="ARBA00023136"/>
    </source>
</evidence>
<feature type="transmembrane region" description="Helical" evidence="5">
    <location>
        <begin position="32"/>
        <end position="51"/>
    </location>
</feature>
<feature type="transmembrane region" description="Helical" evidence="5">
    <location>
        <begin position="88"/>
        <end position="113"/>
    </location>
</feature>
<dbReference type="InParanoid" id="C7ZNJ8"/>
<evidence type="ECO:0000256" key="5">
    <source>
        <dbReference type="SAM" id="Phobius"/>
    </source>
</evidence>
<dbReference type="Pfam" id="PF10337">
    <property type="entry name" value="ArAE_2_N"/>
    <property type="match status" value="1"/>
</dbReference>
<feature type="domain" description="Putative ER transporter 6TM N-terminal" evidence="6">
    <location>
        <begin position="129"/>
        <end position="339"/>
    </location>
</feature>
<dbReference type="RefSeq" id="XP_003040131.1">
    <property type="nucleotide sequence ID" value="XM_003040085.1"/>
</dbReference>
<feature type="transmembrane region" description="Helical" evidence="5">
    <location>
        <begin position="651"/>
        <end position="675"/>
    </location>
</feature>
<feature type="transmembrane region" description="Helical" evidence="5">
    <location>
        <begin position="542"/>
        <end position="559"/>
    </location>
</feature>
<dbReference type="AlphaFoldDB" id="C7ZNJ8"/>
<dbReference type="KEGG" id="nhe:NECHADRAFT_44457"/>
<proteinExistence type="predicted"/>
<keyword evidence="2 5" id="KW-0812">Transmembrane</keyword>
<evidence type="ECO:0000313" key="9">
    <source>
        <dbReference type="Proteomes" id="UP000005206"/>
    </source>
</evidence>
<dbReference type="PANTHER" id="PTHR37994:SF4">
    <property type="entry name" value="ER TRANSPORTER 6TM N-TERMINAL DOMAIN-CONTAINING PROTEIN-RELATED"/>
    <property type="match status" value="1"/>
</dbReference>
<dbReference type="Pfam" id="PF13515">
    <property type="entry name" value="FUSC_2"/>
    <property type="match status" value="1"/>
</dbReference>
<evidence type="ECO:0000259" key="7">
    <source>
        <dbReference type="Pfam" id="PF13515"/>
    </source>
</evidence>
<feature type="transmembrane region" description="Helical" evidence="5">
    <location>
        <begin position="133"/>
        <end position="152"/>
    </location>
</feature>
<organism evidence="8 9">
    <name type="scientific">Fusarium vanettenii (strain ATCC MYA-4622 / CBS 123669 / FGSC 9596 / NRRL 45880 / 77-13-4)</name>
    <name type="common">Fusarium solani subsp. pisi</name>
    <dbReference type="NCBI Taxonomy" id="660122"/>
    <lineage>
        <taxon>Eukaryota</taxon>
        <taxon>Fungi</taxon>
        <taxon>Dikarya</taxon>
        <taxon>Ascomycota</taxon>
        <taxon>Pezizomycotina</taxon>
        <taxon>Sordariomycetes</taxon>
        <taxon>Hypocreomycetidae</taxon>
        <taxon>Hypocreales</taxon>
        <taxon>Nectriaceae</taxon>
        <taxon>Fusarium</taxon>
        <taxon>Fusarium solani species complex</taxon>
        <taxon>Fusarium vanettenii</taxon>
    </lineage>
</organism>
<dbReference type="EMBL" id="GG698969">
    <property type="protein sequence ID" value="EEU34418.1"/>
    <property type="molecule type" value="Genomic_DNA"/>
</dbReference>
<feature type="transmembrane region" description="Helical" evidence="5">
    <location>
        <begin position="571"/>
        <end position="598"/>
    </location>
</feature>
<dbReference type="eggNOG" id="KOG4711">
    <property type="taxonomic scope" value="Eukaryota"/>
</dbReference>
<name>C7ZNJ8_FUSV7</name>
<dbReference type="VEuPathDB" id="FungiDB:NECHADRAFT_44457"/>
<gene>
    <name evidence="8" type="ORF">NECHADRAFT_44457</name>
</gene>
<dbReference type="OrthoDB" id="2274698at2759"/>
<evidence type="ECO:0000256" key="1">
    <source>
        <dbReference type="ARBA" id="ARBA00004141"/>
    </source>
</evidence>
<dbReference type="OMA" id="FYSCMHT"/>
<protein>
    <submittedName>
        <fullName evidence="8">Uncharacterized protein</fullName>
    </submittedName>
</protein>
<feature type="domain" description="Integral membrane bound transporter" evidence="7">
    <location>
        <begin position="564"/>
        <end position="630"/>
    </location>
</feature>
<dbReference type="GO" id="GO:0016020">
    <property type="term" value="C:membrane"/>
    <property type="evidence" value="ECO:0007669"/>
    <property type="project" value="UniProtKB-SubCell"/>
</dbReference>
<dbReference type="Proteomes" id="UP000005206">
    <property type="component" value="Chromosome 7"/>
</dbReference>
<dbReference type="GeneID" id="9677956"/>
<dbReference type="HOGENOM" id="CLU_001788_0_1_1"/>
<feature type="transmembrane region" description="Helical" evidence="5">
    <location>
        <begin position="610"/>
        <end position="631"/>
    </location>
</feature>
<feature type="transmembrane region" description="Helical" evidence="5">
    <location>
        <begin position="194"/>
        <end position="213"/>
    </location>
</feature>
<dbReference type="PANTHER" id="PTHR37994">
    <property type="entry name" value="ARAE_2_N DOMAIN-CONTAINING PROTEIN-RELATED"/>
    <property type="match status" value="1"/>
</dbReference>
<dbReference type="InterPro" id="IPR049453">
    <property type="entry name" value="Memb_transporter_dom"/>
</dbReference>
<dbReference type="InterPro" id="IPR018823">
    <property type="entry name" value="ArAE_2_N"/>
</dbReference>
<keyword evidence="4 5" id="KW-0472">Membrane</keyword>
<accession>C7ZNJ8</accession>
<evidence type="ECO:0000259" key="6">
    <source>
        <dbReference type="Pfam" id="PF10337"/>
    </source>
</evidence>
<sequence>MAGAKERSEYSGSKPSSQSWLNPKKWMSGLDLDLWSLLMLAKGALTLVLVISMQSTAVANITVTTGYLATLISVSAQCLLPRAKYLKILFFALLASCMAAALCCLACFTAIKARRSHSTADGVDTGLGIYDSTASAVSGIWLFVMIWVANGIRAWRPSELQDPMVAFSIFVVVTLTRGGAFQTTSDALEFVNRLLKTFLIGYSVATAVSLFVLPMTCRQIVLDDMHTFTKKAQDVSAHFCVYLQNLTEKAPPSLGEPSDARIRVNGDAEADRTNLVASVKKLHILLDNIQGNMPYVMDEVAFGKLSGNDIEYVARLLRHLLRPLSGLPEFPQLVDKLGQQGLIWKTNPGHQEAAALDHTKRTMSSINANLSTAHDLFTDGLRLSMSQLEIGECIDPSHQTSMSQQDSGLNLLNEIRRHIEESRRFGWKDENEITETSYNAKQHPSALYLLSMYAMALEATLALASFAHSKTKDGTMARCRLIYPKHLFEAFDPKTSSRKARKAPDGSMVINAEHMEPDNAWQRTSGHFRIIPRLLGSDLSVFGLRVAVASFSVAIVAYLEDTYEFFIRQRGVWAMIVIVIGMGATSGQSASGFVARIIATIVSLALSFAAWYMVVGHTPGVIVLLFIANIIEVKKLGKERAESGGQPYYPIYLFGPYKLACVVIGCAVSFFWVVFPYPITAKSKVPGLVGQSLFNLARFYSHVHNSSWGSMQESNGLSPILTGPGSPSRMILATLYRQQLHIFTSLRVHMDFAKYEPSIGGKFPLAIYNEMTSLSHSALQNKQPLPPFMSVRGYLTPVQHFQKLENDIRHTNGVQRLGTSVLVTMRLLEIAMYLKLRELLE</sequence>
<keyword evidence="9" id="KW-1185">Reference proteome</keyword>
<evidence type="ECO:0000256" key="3">
    <source>
        <dbReference type="ARBA" id="ARBA00022989"/>
    </source>
</evidence>
<reference evidence="8 9" key="1">
    <citation type="journal article" date="2009" name="PLoS Genet.">
        <title>The genome of Nectria haematococca: contribution of supernumerary chromosomes to gene expansion.</title>
        <authorList>
            <person name="Coleman J.J."/>
            <person name="Rounsley S.D."/>
            <person name="Rodriguez-Carres M."/>
            <person name="Kuo A."/>
            <person name="Wasmann C.C."/>
            <person name="Grimwood J."/>
            <person name="Schmutz J."/>
            <person name="Taga M."/>
            <person name="White G.J."/>
            <person name="Zhou S."/>
            <person name="Schwartz D.C."/>
            <person name="Freitag M."/>
            <person name="Ma L.J."/>
            <person name="Danchin E.G."/>
            <person name="Henrissat B."/>
            <person name="Coutinho P.M."/>
            <person name="Nelson D.R."/>
            <person name="Straney D."/>
            <person name="Napoli C.A."/>
            <person name="Barker B.M."/>
            <person name="Gribskov M."/>
            <person name="Rep M."/>
            <person name="Kroken S."/>
            <person name="Molnar I."/>
            <person name="Rensing C."/>
            <person name="Kennell J.C."/>
            <person name="Zamora J."/>
            <person name="Farman M.L."/>
            <person name="Selker E.U."/>
            <person name="Salamov A."/>
            <person name="Shapiro H."/>
            <person name="Pangilinan J."/>
            <person name="Lindquist E."/>
            <person name="Lamers C."/>
            <person name="Grigoriev I.V."/>
            <person name="Geiser D.M."/>
            <person name="Covert S.F."/>
            <person name="Temporini E."/>
            <person name="Vanetten H.D."/>
        </authorList>
    </citation>
    <scope>NUCLEOTIDE SEQUENCE [LARGE SCALE GENOMIC DNA]</scope>
    <source>
        <strain evidence="9">ATCC MYA-4622 / CBS 123669 / FGSC 9596 / NRRL 45880 / 77-13-4</strain>
    </source>
</reference>
<evidence type="ECO:0000313" key="8">
    <source>
        <dbReference type="EMBL" id="EEU34418.1"/>
    </source>
</evidence>
<feature type="transmembrane region" description="Helical" evidence="5">
    <location>
        <begin position="57"/>
        <end position="76"/>
    </location>
</feature>
<dbReference type="STRING" id="660122.C7ZNJ8"/>
<feature type="transmembrane region" description="Helical" evidence="5">
    <location>
        <begin position="164"/>
        <end position="182"/>
    </location>
</feature>